<keyword evidence="2" id="KW-1185">Reference proteome</keyword>
<sequence>MVLPEDPERRRKADFLLAKREVVLELKTLAVDTSHKVEAAVDKHRERDEFPLFFRTADVRKVLSHLPDGEDIYRRIVNSIGRSVEEAVRSAEEQVTHTRHVLGIPNAIGMLVILNESVEILDPVVVGHRVVQLMRRERTGNSDAEMLDFVWLLFESHALGIVGGVPAMPSMLIRGERAARFPWFTAFHADVAGRWAALNNGVVVDGGSPDPKAMRFSGTRCITSSLPTESPRGEVWRREYRARPYLRHLGDDAVLAHGGTLMQRLMPHFMKEGPGYVAEVVMPLMEQFTHFQEEASFRALDLRKMPKPG</sequence>
<accession>A0A4R3UA10</accession>
<name>A0A4R3UA10_ROSSA</name>
<evidence type="ECO:0000313" key="1">
    <source>
        <dbReference type="EMBL" id="TCU84185.1"/>
    </source>
</evidence>
<dbReference type="Proteomes" id="UP000295110">
    <property type="component" value="Unassembled WGS sequence"/>
</dbReference>
<reference evidence="1 2" key="1">
    <citation type="submission" date="2019-03" db="EMBL/GenBank/DDBJ databases">
        <title>Genomic Encyclopedia of Type Strains, Phase IV (KMG-IV): sequencing the most valuable type-strain genomes for metagenomic binning, comparative biology and taxonomic classification.</title>
        <authorList>
            <person name="Goeker M."/>
        </authorList>
    </citation>
    <scope>NUCLEOTIDE SEQUENCE [LARGE SCALE GENOMIC DNA]</scope>
    <source>
        <strain evidence="1 2">DSM 654</strain>
    </source>
</reference>
<organism evidence="1 2">
    <name type="scientific">Roseateles saccharophilus</name>
    <name type="common">Pseudomonas saccharophila</name>
    <dbReference type="NCBI Taxonomy" id="304"/>
    <lineage>
        <taxon>Bacteria</taxon>
        <taxon>Pseudomonadati</taxon>
        <taxon>Pseudomonadota</taxon>
        <taxon>Betaproteobacteria</taxon>
        <taxon>Burkholderiales</taxon>
        <taxon>Sphaerotilaceae</taxon>
        <taxon>Roseateles</taxon>
    </lineage>
</organism>
<evidence type="ECO:0000313" key="2">
    <source>
        <dbReference type="Proteomes" id="UP000295110"/>
    </source>
</evidence>
<protein>
    <submittedName>
        <fullName evidence="1">Uncharacterized protein</fullName>
    </submittedName>
</protein>
<gene>
    <name evidence="1" type="ORF">EV671_105411</name>
</gene>
<proteinExistence type="predicted"/>
<comment type="caution">
    <text evidence="1">The sequence shown here is derived from an EMBL/GenBank/DDBJ whole genome shotgun (WGS) entry which is preliminary data.</text>
</comment>
<dbReference type="EMBL" id="SMBU01000054">
    <property type="protein sequence ID" value="TCU84185.1"/>
    <property type="molecule type" value="Genomic_DNA"/>
</dbReference>
<dbReference type="AlphaFoldDB" id="A0A4R3UA10"/>